<evidence type="ECO:0000256" key="1">
    <source>
        <dbReference type="SAM" id="Phobius"/>
    </source>
</evidence>
<name>A0A2T3NNU6_9GAMM</name>
<comment type="caution">
    <text evidence="2">The sequence shown here is derived from an EMBL/GenBank/DDBJ whole genome shotgun (WGS) entry which is preliminary data.</text>
</comment>
<gene>
    <name evidence="2" type="ORF">C9I98_19245</name>
</gene>
<accession>A0A2T3NNU6</accession>
<dbReference type="AlphaFoldDB" id="A0A2T3NNU6"/>
<keyword evidence="1" id="KW-0812">Transmembrane</keyword>
<feature type="transmembrane region" description="Helical" evidence="1">
    <location>
        <begin position="6"/>
        <end position="25"/>
    </location>
</feature>
<evidence type="ECO:0000313" key="2">
    <source>
        <dbReference type="EMBL" id="PSW17653.1"/>
    </source>
</evidence>
<dbReference type="OrthoDB" id="5815808at2"/>
<keyword evidence="1" id="KW-1133">Transmembrane helix</keyword>
<dbReference type="EMBL" id="PYMA01000014">
    <property type="protein sequence ID" value="PSW17653.1"/>
    <property type="molecule type" value="Genomic_DNA"/>
</dbReference>
<reference evidence="2 3" key="1">
    <citation type="submission" date="2018-01" db="EMBL/GenBank/DDBJ databases">
        <title>Whole genome sequencing of Histamine producing bacteria.</title>
        <authorList>
            <person name="Butler K."/>
        </authorList>
    </citation>
    <scope>NUCLEOTIDE SEQUENCE [LARGE SCALE GENOMIC DNA]</scope>
    <source>
        <strain evidence="2 3">DSM 100436</strain>
    </source>
</reference>
<organism evidence="2 3">
    <name type="scientific">Photobacterium sanctipauli</name>
    <dbReference type="NCBI Taxonomy" id="1342794"/>
    <lineage>
        <taxon>Bacteria</taxon>
        <taxon>Pseudomonadati</taxon>
        <taxon>Pseudomonadota</taxon>
        <taxon>Gammaproteobacteria</taxon>
        <taxon>Vibrionales</taxon>
        <taxon>Vibrionaceae</taxon>
        <taxon>Photobacterium</taxon>
    </lineage>
</organism>
<dbReference type="Proteomes" id="UP000241771">
    <property type="component" value="Unassembled WGS sequence"/>
</dbReference>
<dbReference type="RefSeq" id="WP_036824332.1">
    <property type="nucleotide sequence ID" value="NZ_JGVO01000533.1"/>
</dbReference>
<keyword evidence="3" id="KW-1185">Reference proteome</keyword>
<sequence length="143" mass="16689">MYKDRTVILTFFIAVLLFSGVLLFAKDRIMPTFGHFEGLWYTETEKGVRFYLEFDNNHLNIYGQDKEADKFEVKYLSHYKKDVDGRIIIRQVDANADDPELKDTLDLNTNVISSIRLLSEGDALVVSFFNGHELKVYRLKEVQ</sequence>
<keyword evidence="1" id="KW-0472">Membrane</keyword>
<protein>
    <submittedName>
        <fullName evidence="2">Uncharacterized protein</fullName>
    </submittedName>
</protein>
<proteinExistence type="predicted"/>
<evidence type="ECO:0000313" key="3">
    <source>
        <dbReference type="Proteomes" id="UP000241771"/>
    </source>
</evidence>